<reference evidence="2" key="1">
    <citation type="submission" date="2017-06" db="EMBL/GenBank/DDBJ databases">
        <title>Genome analysis of Fimbriiglobus ruber SP5, the first member of the order Planctomycetales with confirmed chitinolytic capability.</title>
        <authorList>
            <person name="Ravin N.V."/>
            <person name="Rakitin A.L."/>
            <person name="Ivanova A.A."/>
            <person name="Beletsky A.V."/>
            <person name="Kulichevskaya I.S."/>
            <person name="Mardanov A.V."/>
            <person name="Dedysh S.N."/>
        </authorList>
    </citation>
    <scope>NUCLEOTIDE SEQUENCE [LARGE SCALE GENOMIC DNA]</scope>
    <source>
        <strain evidence="2">SP5</strain>
    </source>
</reference>
<keyword evidence="2" id="KW-1185">Reference proteome</keyword>
<protein>
    <submittedName>
        <fullName evidence="1">Uncharacterized protein</fullName>
    </submittedName>
</protein>
<evidence type="ECO:0000313" key="2">
    <source>
        <dbReference type="Proteomes" id="UP000214646"/>
    </source>
</evidence>
<comment type="caution">
    <text evidence="1">The sequence shown here is derived from an EMBL/GenBank/DDBJ whole genome shotgun (WGS) entry which is preliminary data.</text>
</comment>
<accession>A0A225DMG6</accession>
<gene>
    <name evidence="1" type="ORF">FRUB_07539</name>
</gene>
<dbReference type="Proteomes" id="UP000214646">
    <property type="component" value="Unassembled WGS sequence"/>
</dbReference>
<dbReference type="EMBL" id="NIDE01000014">
    <property type="protein sequence ID" value="OWK38419.1"/>
    <property type="molecule type" value="Genomic_DNA"/>
</dbReference>
<organism evidence="1 2">
    <name type="scientific">Fimbriiglobus ruber</name>
    <dbReference type="NCBI Taxonomy" id="1908690"/>
    <lineage>
        <taxon>Bacteria</taxon>
        <taxon>Pseudomonadati</taxon>
        <taxon>Planctomycetota</taxon>
        <taxon>Planctomycetia</taxon>
        <taxon>Gemmatales</taxon>
        <taxon>Gemmataceae</taxon>
        <taxon>Fimbriiglobus</taxon>
    </lineage>
</organism>
<proteinExistence type="predicted"/>
<name>A0A225DMG6_9BACT</name>
<dbReference type="AlphaFoldDB" id="A0A225DMG6"/>
<evidence type="ECO:0000313" key="1">
    <source>
        <dbReference type="EMBL" id="OWK38419.1"/>
    </source>
</evidence>
<sequence>MDERHRRSVGHVAFAAGASGLQVGGREVPAVVLRAAEACIPGQGEYVDWAGQLWEPLQE</sequence>